<evidence type="ECO:0000313" key="2">
    <source>
        <dbReference type="Proteomes" id="UP000092462"/>
    </source>
</evidence>
<reference evidence="1" key="1">
    <citation type="submission" date="2022-08" db="UniProtKB">
        <authorList>
            <consortium name="EnsemblMetazoa"/>
        </authorList>
    </citation>
    <scope>IDENTIFICATION</scope>
    <source>
        <strain evidence="1">Israel</strain>
    </source>
</reference>
<dbReference type="VEuPathDB" id="VectorBase:PPAI003643"/>
<dbReference type="VEuPathDB" id="VectorBase:PPAPM1_010072"/>
<name>A0A1B0D7X0_PHLPP</name>
<evidence type="ECO:0000313" key="1">
    <source>
        <dbReference type="EnsemblMetazoa" id="PPAI003643-PA"/>
    </source>
</evidence>
<organism evidence="1 2">
    <name type="scientific">Phlebotomus papatasi</name>
    <name type="common">Sandfly</name>
    <dbReference type="NCBI Taxonomy" id="29031"/>
    <lineage>
        <taxon>Eukaryota</taxon>
        <taxon>Metazoa</taxon>
        <taxon>Ecdysozoa</taxon>
        <taxon>Arthropoda</taxon>
        <taxon>Hexapoda</taxon>
        <taxon>Insecta</taxon>
        <taxon>Pterygota</taxon>
        <taxon>Neoptera</taxon>
        <taxon>Endopterygota</taxon>
        <taxon>Diptera</taxon>
        <taxon>Nematocera</taxon>
        <taxon>Psychodoidea</taxon>
        <taxon>Psychodidae</taxon>
        <taxon>Phlebotomus</taxon>
        <taxon>Phlebotomus</taxon>
    </lineage>
</organism>
<sequence length="262" mass="29560">MLEITTHWQLLDGNLQDVINIVYLDGKSAEFPDFPTDIVDEARTIVLERAGDEDQCSLNIRSMNNLIMSVSFAVSYCKRAEIFTGISSVYRETINGAVYSEINELDVYRYDMKFDKGESLITIKLIPQDSTIVIFGVFINAVERLREPSSFPLGVDFSNVEELLKSSGVEISENAQKCKNFLQMAMAGANVAKNVPRSTSAAQNLPSASPINDVQAFLDQRLKSLEENLTLKIEEKLEEMEKRQNEKLSEILKEIQCLQMNK</sequence>
<dbReference type="EMBL" id="AJVK01032220">
    <property type="status" value="NOT_ANNOTATED_CDS"/>
    <property type="molecule type" value="Genomic_DNA"/>
</dbReference>
<dbReference type="Proteomes" id="UP000092462">
    <property type="component" value="Unassembled WGS sequence"/>
</dbReference>
<dbReference type="InterPro" id="IPR028043">
    <property type="entry name" value="PAAT-like"/>
</dbReference>
<dbReference type="Pfam" id="PF14958">
    <property type="entry name" value="PAAT-like"/>
    <property type="match status" value="1"/>
</dbReference>
<dbReference type="PANTHER" id="PTHR14787:SF1">
    <property type="entry name" value="ATPASE PAAT"/>
    <property type="match status" value="1"/>
</dbReference>
<proteinExistence type="predicted"/>
<dbReference type="PANTHER" id="PTHR14787">
    <property type="entry name" value="C10ORF188 FAMILY MEMBER"/>
    <property type="match status" value="1"/>
</dbReference>
<accession>A0A1B0D7X0</accession>
<dbReference type="AlphaFoldDB" id="A0A1B0D7X0"/>
<keyword evidence="2" id="KW-1185">Reference proteome</keyword>
<dbReference type="EnsemblMetazoa" id="PPAI003643-RA">
    <property type="protein sequence ID" value="PPAI003643-PA"/>
    <property type="gene ID" value="PPAI003643"/>
</dbReference>
<protein>
    <submittedName>
        <fullName evidence="1">Uncharacterized protein</fullName>
    </submittedName>
</protein>